<dbReference type="PROSITE" id="PS51857">
    <property type="entry name" value="CSD_2"/>
    <property type="match status" value="1"/>
</dbReference>
<evidence type="ECO:0000313" key="5">
    <source>
        <dbReference type="Proteomes" id="UP001189429"/>
    </source>
</evidence>
<organism evidence="4 5">
    <name type="scientific">Prorocentrum cordatum</name>
    <dbReference type="NCBI Taxonomy" id="2364126"/>
    <lineage>
        <taxon>Eukaryota</taxon>
        <taxon>Sar</taxon>
        <taxon>Alveolata</taxon>
        <taxon>Dinophyceae</taxon>
        <taxon>Prorocentrales</taxon>
        <taxon>Prorocentraceae</taxon>
        <taxon>Prorocentrum</taxon>
    </lineage>
</organism>
<dbReference type="Pfam" id="PF00313">
    <property type="entry name" value="CSD"/>
    <property type="match status" value="1"/>
</dbReference>
<keyword evidence="5" id="KW-1185">Reference proteome</keyword>
<name>A0ABN9TI87_9DINO</name>
<sequence>MVLSSFFRLLSLVVPVGAASEMTNRISTIVAIALPSSAASPGKGGKSKPTPLPEDFALDPGRVLSGTVLTYYSFNGYGFLTPDEKGLVPDDKVFVHWKNLRSTDRYPGLVKDMQVEFTVSKVEKNGVMTLAAENVTAPGGASITIQESLDTKKEFVGGRDLRYTGTLKFFAPQRGFGYIKIDPGFQYDREGVPEEIRVETQEMNCGGGNPGRYENLQIEFGIWVTKRGVFKGYNVCLPGGLPLPQDDGTRDEQGGKAVADADAAPAASA</sequence>
<dbReference type="Gene3D" id="2.40.50.140">
    <property type="entry name" value="Nucleic acid-binding proteins"/>
    <property type="match status" value="1"/>
</dbReference>
<gene>
    <name evidence="4" type="ORF">PCOR1329_LOCUS39379</name>
</gene>
<feature type="region of interest" description="Disordered" evidence="1">
    <location>
        <begin position="244"/>
        <end position="269"/>
    </location>
</feature>
<feature type="domain" description="CSD" evidence="3">
    <location>
        <begin position="63"/>
        <end position="137"/>
    </location>
</feature>
<evidence type="ECO:0000313" key="4">
    <source>
        <dbReference type="EMBL" id="CAK0845651.1"/>
    </source>
</evidence>
<feature type="signal peptide" evidence="2">
    <location>
        <begin position="1"/>
        <end position="18"/>
    </location>
</feature>
<keyword evidence="2" id="KW-0732">Signal</keyword>
<accession>A0ABN9TI87</accession>
<protein>
    <recommendedName>
        <fullName evidence="3">CSD domain-containing protein</fullName>
    </recommendedName>
</protein>
<dbReference type="InterPro" id="IPR012340">
    <property type="entry name" value="NA-bd_OB-fold"/>
</dbReference>
<dbReference type="InterPro" id="IPR002059">
    <property type="entry name" value="CSP_DNA-bd"/>
</dbReference>
<dbReference type="EMBL" id="CAUYUJ010014754">
    <property type="protein sequence ID" value="CAK0845651.1"/>
    <property type="molecule type" value="Genomic_DNA"/>
</dbReference>
<dbReference type="Proteomes" id="UP001189429">
    <property type="component" value="Unassembled WGS sequence"/>
</dbReference>
<feature type="chain" id="PRO_5045551589" description="CSD domain-containing protein" evidence="2">
    <location>
        <begin position="19"/>
        <end position="269"/>
    </location>
</feature>
<feature type="compositionally biased region" description="Low complexity" evidence="1">
    <location>
        <begin position="257"/>
        <end position="269"/>
    </location>
</feature>
<proteinExistence type="predicted"/>
<evidence type="ECO:0000256" key="2">
    <source>
        <dbReference type="SAM" id="SignalP"/>
    </source>
</evidence>
<reference evidence="4" key="1">
    <citation type="submission" date="2023-10" db="EMBL/GenBank/DDBJ databases">
        <authorList>
            <person name="Chen Y."/>
            <person name="Shah S."/>
            <person name="Dougan E. K."/>
            <person name="Thang M."/>
            <person name="Chan C."/>
        </authorList>
    </citation>
    <scope>NUCLEOTIDE SEQUENCE [LARGE SCALE GENOMIC DNA]</scope>
</reference>
<comment type="caution">
    <text evidence="4">The sequence shown here is derived from an EMBL/GenBank/DDBJ whole genome shotgun (WGS) entry which is preliminary data.</text>
</comment>
<evidence type="ECO:0000259" key="3">
    <source>
        <dbReference type="PROSITE" id="PS51857"/>
    </source>
</evidence>
<evidence type="ECO:0000256" key="1">
    <source>
        <dbReference type="SAM" id="MobiDB-lite"/>
    </source>
</evidence>
<dbReference type="SUPFAM" id="SSF50249">
    <property type="entry name" value="Nucleic acid-binding proteins"/>
    <property type="match status" value="1"/>
</dbReference>
<dbReference type="PANTHER" id="PTHR46565:SF20">
    <property type="entry name" value="COLD SHOCK DOMAIN-CONTAINING PROTEIN 4"/>
    <property type="match status" value="1"/>
</dbReference>
<dbReference type="PANTHER" id="PTHR46565">
    <property type="entry name" value="COLD SHOCK DOMAIN PROTEIN 2"/>
    <property type="match status" value="1"/>
</dbReference>